<dbReference type="Proteomes" id="UP000253817">
    <property type="component" value="Unassembled WGS sequence"/>
</dbReference>
<feature type="transmembrane region" description="Helical" evidence="1">
    <location>
        <begin position="82"/>
        <end position="103"/>
    </location>
</feature>
<keyword evidence="5" id="KW-1185">Reference proteome</keyword>
<protein>
    <recommendedName>
        <fullName evidence="2">VanZ-like domain-containing protein</fullName>
    </recommendedName>
</protein>
<reference evidence="3 5" key="1">
    <citation type="journal article" date="2018" name="Elife">
        <title>Discovery and characterization of a prevalent human gut bacterial enzyme sufficient for the inactivation of a family of plant toxins.</title>
        <authorList>
            <person name="Koppel N."/>
            <person name="Bisanz J.E."/>
            <person name="Pandelia M.E."/>
            <person name="Turnbaugh P.J."/>
            <person name="Balskus E.P."/>
        </authorList>
    </citation>
    <scope>NUCLEOTIDE SEQUENCE [LARGE SCALE GENOMIC DNA]</scope>
    <source>
        <strain evidence="3 5">DSM 16107</strain>
    </source>
</reference>
<reference evidence="4" key="3">
    <citation type="journal article" date="2019" name="Microbiol. Resour. Announc.">
        <title>Draft Genome Sequences of Type Strains of Gordonibacter faecihominis, Paraeggerthella hongkongensis, Parvibacter caecicola,Slackia equolifaciens, Slackia faecicanis, and Slackia isoflavoniconvertens.</title>
        <authorList>
            <person name="Danylec N."/>
            <person name="Stoll D.A."/>
            <person name="Dotsch A."/>
            <person name="Huch M."/>
        </authorList>
    </citation>
    <scope>NUCLEOTIDE SEQUENCE</scope>
    <source>
        <strain evidence="4">DSM 16107</strain>
    </source>
</reference>
<name>A0A3N0ITK9_9ACTN</name>
<evidence type="ECO:0000313" key="3">
    <source>
        <dbReference type="EMBL" id="RDB68929.1"/>
    </source>
</evidence>
<proteinExistence type="predicted"/>
<dbReference type="Pfam" id="PF04892">
    <property type="entry name" value="VanZ"/>
    <property type="match status" value="1"/>
</dbReference>
<dbReference type="PANTHER" id="PTHR36834:SF2">
    <property type="entry name" value="MEMBRANE PROTEIN"/>
    <property type="match status" value="1"/>
</dbReference>
<feature type="transmembrane region" description="Helical" evidence="1">
    <location>
        <begin position="145"/>
        <end position="162"/>
    </location>
</feature>
<evidence type="ECO:0000313" key="4">
    <source>
        <dbReference type="EMBL" id="RNM40318.1"/>
    </source>
</evidence>
<feature type="transmembrane region" description="Helical" evidence="1">
    <location>
        <begin position="115"/>
        <end position="133"/>
    </location>
</feature>
<accession>A0A3N0ITK9</accession>
<feature type="transmembrane region" description="Helical" evidence="1">
    <location>
        <begin position="197"/>
        <end position="221"/>
    </location>
</feature>
<keyword evidence="1" id="KW-1133">Transmembrane helix</keyword>
<organism evidence="4 6">
    <name type="scientific">Eggerthella sinensis</name>
    <dbReference type="NCBI Taxonomy" id="242230"/>
    <lineage>
        <taxon>Bacteria</taxon>
        <taxon>Bacillati</taxon>
        <taxon>Actinomycetota</taxon>
        <taxon>Coriobacteriia</taxon>
        <taxon>Eggerthellales</taxon>
        <taxon>Eggerthellaceae</taxon>
        <taxon>Eggerthella</taxon>
    </lineage>
</organism>
<evidence type="ECO:0000313" key="6">
    <source>
        <dbReference type="Proteomes" id="UP000270112"/>
    </source>
</evidence>
<keyword evidence="1" id="KW-0472">Membrane</keyword>
<dbReference type="PANTHER" id="PTHR36834">
    <property type="entry name" value="MEMBRANE PROTEIN-RELATED"/>
    <property type="match status" value="1"/>
</dbReference>
<dbReference type="EMBL" id="QICC01000090">
    <property type="protein sequence ID" value="RNM40318.1"/>
    <property type="molecule type" value="Genomic_DNA"/>
</dbReference>
<dbReference type="EMBL" id="PPTT01000012">
    <property type="protein sequence ID" value="RDB68929.1"/>
    <property type="molecule type" value="Genomic_DNA"/>
</dbReference>
<evidence type="ECO:0000256" key="1">
    <source>
        <dbReference type="SAM" id="Phobius"/>
    </source>
</evidence>
<feature type="domain" description="VanZ-like" evidence="2">
    <location>
        <begin position="45"/>
        <end position="162"/>
    </location>
</feature>
<feature type="transmembrane region" description="Helical" evidence="1">
    <location>
        <begin position="37"/>
        <end position="62"/>
    </location>
</feature>
<dbReference type="Proteomes" id="UP000270112">
    <property type="component" value="Unassembled WGS sequence"/>
</dbReference>
<dbReference type="InterPro" id="IPR006976">
    <property type="entry name" value="VanZ-like"/>
</dbReference>
<gene>
    <name evidence="3" type="ORF">C1876_08215</name>
    <name evidence="4" type="ORF">DMP09_14880</name>
</gene>
<dbReference type="AlphaFoldDB" id="A0A3N0ITK9"/>
<keyword evidence="1" id="KW-0812">Transmembrane</keyword>
<dbReference type="OrthoDB" id="9805025at2"/>
<sequence length="225" mass="24461">MDDLVITVYELATLLVPFLVAYAVVRTIASRTGRTTAGLLPGLVFAFYVFAVLYVTGVGTVYDLADMANGTPRLPNQVNVVPFAGGITMGTVLNAVMFVPLGFLLPLMWRRGARLAPVVGFGFAFSLAIELTQLLNNRTTDIDDLLMNTLGALVGFVLFKLWERLTTSRERTSRHAAYPGNLYSGQRALLPGLAEPALYLAVMFVGHFLLFNGMGIAVLLYNLAH</sequence>
<dbReference type="InterPro" id="IPR053150">
    <property type="entry name" value="Teicoplanin_resist-assoc"/>
</dbReference>
<reference evidence="6" key="2">
    <citation type="submission" date="2018-05" db="EMBL/GenBank/DDBJ databases">
        <title>Genome Sequencing of selected type strains of the family Eggerthellaceae.</title>
        <authorList>
            <person name="Danylec N."/>
            <person name="Stoll D.A."/>
            <person name="Doetsch A."/>
            <person name="Huch M."/>
        </authorList>
    </citation>
    <scope>NUCLEOTIDE SEQUENCE [LARGE SCALE GENOMIC DNA]</scope>
    <source>
        <strain evidence="6">DSM 16107</strain>
    </source>
</reference>
<dbReference type="RefSeq" id="WP_114546238.1">
    <property type="nucleotide sequence ID" value="NZ_PPTT01000012.1"/>
</dbReference>
<evidence type="ECO:0000259" key="2">
    <source>
        <dbReference type="Pfam" id="PF04892"/>
    </source>
</evidence>
<feature type="transmembrane region" description="Helical" evidence="1">
    <location>
        <begin position="6"/>
        <end position="25"/>
    </location>
</feature>
<evidence type="ECO:0000313" key="5">
    <source>
        <dbReference type="Proteomes" id="UP000253817"/>
    </source>
</evidence>
<comment type="caution">
    <text evidence="4">The sequence shown here is derived from an EMBL/GenBank/DDBJ whole genome shotgun (WGS) entry which is preliminary data.</text>
</comment>